<evidence type="ECO:0000256" key="6">
    <source>
        <dbReference type="ARBA" id="ARBA00022989"/>
    </source>
</evidence>
<keyword evidence="4 10" id="KW-0812">Transmembrane</keyword>
<keyword evidence="5" id="KW-0732">Signal</keyword>
<feature type="transmembrane region" description="Helical" evidence="10">
    <location>
        <begin position="201"/>
        <end position="221"/>
    </location>
</feature>
<evidence type="ECO:0000256" key="3">
    <source>
        <dbReference type="ARBA" id="ARBA00022449"/>
    </source>
</evidence>
<name>D8R9A5_SELML</name>
<proteinExistence type="predicted"/>
<feature type="transmembrane region" description="Helical" evidence="10">
    <location>
        <begin position="446"/>
        <end position="465"/>
    </location>
</feature>
<dbReference type="KEGG" id="smo:SELMODRAFT_42277"/>
<gene>
    <name evidence="12" type="ORF">SELMODRAFT_42277</name>
    <name evidence="13" type="ORF">SELMODRAFT_62260</name>
</gene>
<feature type="transmembrane region" description="Helical" evidence="10">
    <location>
        <begin position="416"/>
        <end position="434"/>
    </location>
</feature>
<dbReference type="AlphaFoldDB" id="D8R9A5"/>
<keyword evidence="14" id="KW-1185">Reference proteome</keyword>
<evidence type="ECO:0000256" key="5">
    <source>
        <dbReference type="ARBA" id="ARBA00022729"/>
    </source>
</evidence>
<dbReference type="KEGG" id="smo:SELMODRAFT_62260"/>
<feature type="transmembrane region" description="Helical" evidence="10">
    <location>
        <begin position="308"/>
        <end position="341"/>
    </location>
</feature>
<feature type="domain" description="Cation/H+ exchanger transmembrane" evidence="11">
    <location>
        <begin position="105"/>
        <end position="466"/>
    </location>
</feature>
<evidence type="ECO:0000256" key="1">
    <source>
        <dbReference type="ARBA" id="ARBA00004141"/>
    </source>
</evidence>
<dbReference type="Gramene" id="EFJ31122">
    <property type="protein sequence ID" value="EFJ31122"/>
    <property type="gene ID" value="SELMODRAFT_62260"/>
</dbReference>
<feature type="transmembrane region" description="Helical" evidence="10">
    <location>
        <begin position="233"/>
        <end position="257"/>
    </location>
</feature>
<dbReference type="eggNOG" id="KOG1650">
    <property type="taxonomic scope" value="Eukaryota"/>
</dbReference>
<dbReference type="Proteomes" id="UP000001514">
    <property type="component" value="Unassembled WGS sequence"/>
</dbReference>
<dbReference type="PANTHER" id="PTHR16254:SF27">
    <property type="entry name" value="K+_H+-ANTIPORTER-RELATED"/>
    <property type="match status" value="1"/>
</dbReference>
<evidence type="ECO:0000256" key="10">
    <source>
        <dbReference type="SAM" id="Phobius"/>
    </source>
</evidence>
<evidence type="ECO:0000256" key="4">
    <source>
        <dbReference type="ARBA" id="ARBA00022692"/>
    </source>
</evidence>
<dbReference type="InParanoid" id="D8R9A5"/>
<evidence type="ECO:0000256" key="2">
    <source>
        <dbReference type="ARBA" id="ARBA00022448"/>
    </source>
</evidence>
<dbReference type="InterPro" id="IPR006153">
    <property type="entry name" value="Cation/H_exchanger_TM"/>
</dbReference>
<reference evidence="13 14" key="1">
    <citation type="journal article" date="2011" name="Science">
        <title>The Selaginella genome identifies genetic changes associated with the evolution of vascular plants.</title>
        <authorList>
            <person name="Banks J.A."/>
            <person name="Nishiyama T."/>
            <person name="Hasebe M."/>
            <person name="Bowman J.L."/>
            <person name="Gribskov M."/>
            <person name="dePamphilis C."/>
            <person name="Albert V.A."/>
            <person name="Aono N."/>
            <person name="Aoyama T."/>
            <person name="Ambrose B.A."/>
            <person name="Ashton N.W."/>
            <person name="Axtell M.J."/>
            <person name="Barker E."/>
            <person name="Barker M.S."/>
            <person name="Bennetzen J.L."/>
            <person name="Bonawitz N.D."/>
            <person name="Chapple C."/>
            <person name="Cheng C."/>
            <person name="Correa L.G."/>
            <person name="Dacre M."/>
            <person name="DeBarry J."/>
            <person name="Dreyer I."/>
            <person name="Elias M."/>
            <person name="Engstrom E.M."/>
            <person name="Estelle M."/>
            <person name="Feng L."/>
            <person name="Finet C."/>
            <person name="Floyd S.K."/>
            <person name="Frommer W.B."/>
            <person name="Fujita T."/>
            <person name="Gramzow L."/>
            <person name="Gutensohn M."/>
            <person name="Harholt J."/>
            <person name="Hattori M."/>
            <person name="Heyl A."/>
            <person name="Hirai T."/>
            <person name="Hiwatashi Y."/>
            <person name="Ishikawa M."/>
            <person name="Iwata M."/>
            <person name="Karol K.G."/>
            <person name="Koehler B."/>
            <person name="Kolukisaoglu U."/>
            <person name="Kubo M."/>
            <person name="Kurata T."/>
            <person name="Lalonde S."/>
            <person name="Li K."/>
            <person name="Li Y."/>
            <person name="Litt A."/>
            <person name="Lyons E."/>
            <person name="Manning G."/>
            <person name="Maruyama T."/>
            <person name="Michael T.P."/>
            <person name="Mikami K."/>
            <person name="Miyazaki S."/>
            <person name="Morinaga S."/>
            <person name="Murata T."/>
            <person name="Mueller-Roeber B."/>
            <person name="Nelson D.R."/>
            <person name="Obara M."/>
            <person name="Oguri Y."/>
            <person name="Olmstead R.G."/>
            <person name="Onodera N."/>
            <person name="Petersen B.L."/>
            <person name="Pils B."/>
            <person name="Prigge M."/>
            <person name="Rensing S.A."/>
            <person name="Riano-Pachon D.M."/>
            <person name="Roberts A.W."/>
            <person name="Sato Y."/>
            <person name="Scheller H.V."/>
            <person name="Schulz B."/>
            <person name="Schulz C."/>
            <person name="Shakirov E.V."/>
            <person name="Shibagaki N."/>
            <person name="Shinohara N."/>
            <person name="Shippen D.E."/>
            <person name="Soerensen I."/>
            <person name="Sotooka R."/>
            <person name="Sugimoto N."/>
            <person name="Sugita M."/>
            <person name="Sumikawa N."/>
            <person name="Tanurdzic M."/>
            <person name="Theissen G."/>
            <person name="Ulvskov P."/>
            <person name="Wakazuki S."/>
            <person name="Weng J.K."/>
            <person name="Willats W.W."/>
            <person name="Wipf D."/>
            <person name="Wolf P.G."/>
            <person name="Yang L."/>
            <person name="Zimmer A.D."/>
            <person name="Zhu Q."/>
            <person name="Mitros T."/>
            <person name="Hellsten U."/>
            <person name="Loque D."/>
            <person name="Otillar R."/>
            <person name="Salamov A."/>
            <person name="Schmutz J."/>
            <person name="Shapiro H."/>
            <person name="Lindquist E."/>
            <person name="Lucas S."/>
            <person name="Rokhsar D."/>
            <person name="Grigoriev I.V."/>
        </authorList>
    </citation>
    <scope>NUCLEOTIDE SEQUENCE [LARGE SCALE GENOMIC DNA]</scope>
</reference>
<feature type="region of interest" description="Disordered" evidence="9">
    <location>
        <begin position="22"/>
        <end position="57"/>
    </location>
</feature>
<evidence type="ECO:0000259" key="11">
    <source>
        <dbReference type="Pfam" id="PF00999"/>
    </source>
</evidence>
<protein>
    <recommendedName>
        <fullName evidence="11">Cation/H+ exchanger transmembrane domain-containing protein</fullName>
    </recommendedName>
</protein>
<accession>D8R9A5</accession>
<keyword evidence="8 10" id="KW-0472">Membrane</keyword>
<comment type="subcellular location">
    <subcellularLocation>
        <location evidence="1">Membrane</location>
        <topology evidence="1">Multi-pass membrane protein</topology>
    </subcellularLocation>
</comment>
<feature type="non-terminal residue" evidence="13">
    <location>
        <position position="1"/>
    </location>
</feature>
<feature type="transmembrane region" description="Helical" evidence="10">
    <location>
        <begin position="147"/>
        <end position="167"/>
    </location>
</feature>
<sequence>ASQIVKNVEKLFDSLEDDSQKEAGKFNDTIENQGGVLETVARPGGEKKNSTAGKDNGRRYQSEDVARLIDRDDNEYVISHPGKRSQMQFQEDLMLIRDIVVVMVASALGAIVFAFLGQPVILGYLAAGMFVGPGGLHLVHELVQVETLAQFGVIFLLFALGVEFSATKMQGVKAVALGGGCIQILTAMVLGALLSTTVPQGIFIGAFLSMSSTAVVVKCMMDANMAGTEHGQILLGTLIFQDCALGLLLAVMPALAAKGSSSWTILIALARECLLLSGFCAVAWIASKLVVSRLLSALSRLSKNSSELYQLGIVGLCLSISMLSQSLGLGLEVGAFVAGLMLSGGTYSEKTLHHVEPIRNIFASLFLASIGMVMHPVFLWQHKDILLGSLAVLFFGKTFLIAIVVCAFGYSTPISVSVGIALAQIGEFSFVLLSRAQGLGLVSRKLYLLLMGTSAFSLVLTPFAFKLVARLV</sequence>
<keyword evidence="2" id="KW-0813">Transport</keyword>
<dbReference type="InterPro" id="IPR038770">
    <property type="entry name" value="Na+/solute_symporter_sf"/>
</dbReference>
<evidence type="ECO:0000313" key="13">
    <source>
        <dbReference type="EMBL" id="EFJ31122.1"/>
    </source>
</evidence>
<feature type="non-terminal residue" evidence="13">
    <location>
        <position position="472"/>
    </location>
</feature>
<dbReference type="PANTHER" id="PTHR16254">
    <property type="entry name" value="POTASSIUM/PROTON ANTIPORTER-RELATED"/>
    <property type="match status" value="1"/>
</dbReference>
<organism evidence="14">
    <name type="scientific">Selaginella moellendorffii</name>
    <name type="common">Spikemoss</name>
    <dbReference type="NCBI Taxonomy" id="88036"/>
    <lineage>
        <taxon>Eukaryota</taxon>
        <taxon>Viridiplantae</taxon>
        <taxon>Streptophyta</taxon>
        <taxon>Embryophyta</taxon>
        <taxon>Tracheophyta</taxon>
        <taxon>Lycopodiopsida</taxon>
        <taxon>Selaginellales</taxon>
        <taxon>Selaginellaceae</taxon>
        <taxon>Selaginella</taxon>
    </lineage>
</organism>
<evidence type="ECO:0000256" key="7">
    <source>
        <dbReference type="ARBA" id="ARBA00023065"/>
    </source>
</evidence>
<feature type="transmembrane region" description="Helical" evidence="10">
    <location>
        <begin position="387"/>
        <end position="410"/>
    </location>
</feature>
<evidence type="ECO:0000313" key="14">
    <source>
        <dbReference type="Proteomes" id="UP000001514"/>
    </source>
</evidence>
<dbReference type="GO" id="GO:0016020">
    <property type="term" value="C:membrane"/>
    <property type="evidence" value="ECO:0007669"/>
    <property type="project" value="UniProtKB-SubCell"/>
</dbReference>
<evidence type="ECO:0000313" key="12">
    <source>
        <dbReference type="EMBL" id="EFJ06344.1"/>
    </source>
</evidence>
<evidence type="ECO:0000256" key="8">
    <source>
        <dbReference type="ARBA" id="ARBA00023136"/>
    </source>
</evidence>
<evidence type="ECO:0000256" key="9">
    <source>
        <dbReference type="SAM" id="MobiDB-lite"/>
    </source>
</evidence>
<keyword evidence="7" id="KW-0406">Ion transport</keyword>
<feature type="transmembrane region" description="Helical" evidence="10">
    <location>
        <begin position="174"/>
        <end position="195"/>
    </location>
</feature>
<dbReference type="EMBL" id="GL377574">
    <property type="protein sequence ID" value="EFJ31122.1"/>
    <property type="molecule type" value="Genomic_DNA"/>
</dbReference>
<dbReference type="GO" id="GO:0015386">
    <property type="term" value="F:potassium:proton antiporter activity"/>
    <property type="evidence" value="ECO:0007669"/>
    <property type="project" value="InterPro"/>
</dbReference>
<feature type="transmembrane region" description="Helical" evidence="10">
    <location>
        <begin position="263"/>
        <end position="287"/>
    </location>
</feature>
<dbReference type="HOGENOM" id="CLU_005126_11_1_1"/>
<dbReference type="InterPro" id="IPR045158">
    <property type="entry name" value="KEA4/5/6-like"/>
</dbReference>
<feature type="transmembrane region" description="Helical" evidence="10">
    <location>
        <begin position="99"/>
        <end position="127"/>
    </location>
</feature>
<keyword evidence="3" id="KW-0050">Antiport</keyword>
<dbReference type="Gramene" id="EFJ06344">
    <property type="protein sequence ID" value="EFJ06344"/>
    <property type="gene ID" value="SELMODRAFT_42277"/>
</dbReference>
<dbReference type="Gene3D" id="1.20.1530.20">
    <property type="match status" value="1"/>
</dbReference>
<dbReference type="EMBL" id="GL377703">
    <property type="protein sequence ID" value="EFJ06344.1"/>
    <property type="molecule type" value="Genomic_DNA"/>
</dbReference>
<feature type="transmembrane region" description="Helical" evidence="10">
    <location>
        <begin position="361"/>
        <end position="380"/>
    </location>
</feature>
<keyword evidence="6 10" id="KW-1133">Transmembrane helix</keyword>
<feature type="compositionally biased region" description="Basic and acidic residues" evidence="9">
    <location>
        <begin position="44"/>
        <end position="57"/>
    </location>
</feature>
<dbReference type="Pfam" id="PF00999">
    <property type="entry name" value="Na_H_Exchanger"/>
    <property type="match status" value="1"/>
</dbReference>